<dbReference type="OrthoDB" id="9815829at2"/>
<sequence>MVKPLLTIAIPTYNRAQLLGQCLDALLAQLSDEIAPRIEFIVYDNCSADNTTAVVEKYIAGGHKIAYFKNAENIGADGNIAACFTKASGKYVWVFSDDDFLLPGYLKFIINLLDKEDWGSLYMNTQWYSGEYKAVNSPPTAISLDRFTDPLKYIERVSYWTTFITGNIINKSLFTDTAYIPEFFESNLVQLSWTLPAAFKGLQNGIINDRILACRADNTGGYKLLKVFGANFNDVMDRLITKGVIDKRVKRIMNHHLLSTFFPMFINNPRANFEKENPFKIMVPVFWNYRSFWLKIFPALFKNQYLKHVSAQ</sequence>
<proteinExistence type="predicted"/>
<dbReference type="RefSeq" id="WP_128535972.1">
    <property type="nucleotide sequence ID" value="NZ_SBIW01000012.1"/>
</dbReference>
<dbReference type="Pfam" id="PF00535">
    <property type="entry name" value="Glycos_transf_2"/>
    <property type="match status" value="1"/>
</dbReference>
<dbReference type="InterPro" id="IPR001173">
    <property type="entry name" value="Glyco_trans_2-like"/>
</dbReference>
<dbReference type="InterPro" id="IPR029044">
    <property type="entry name" value="Nucleotide-diphossugar_trans"/>
</dbReference>
<keyword evidence="3" id="KW-1185">Reference proteome</keyword>
<keyword evidence="2" id="KW-0808">Transferase</keyword>
<dbReference type="Gene3D" id="3.90.550.10">
    <property type="entry name" value="Spore Coat Polysaccharide Biosynthesis Protein SpsA, Chain A"/>
    <property type="match status" value="1"/>
</dbReference>
<name>A0A3S4Y5T3_9SPHI</name>
<comment type="caution">
    <text evidence="2">The sequence shown here is derived from an EMBL/GenBank/DDBJ whole genome shotgun (WGS) entry which is preliminary data.</text>
</comment>
<accession>A0A3S4Y5T3</accession>
<evidence type="ECO:0000313" key="3">
    <source>
        <dbReference type="Proteomes" id="UP000286701"/>
    </source>
</evidence>
<evidence type="ECO:0000313" key="2">
    <source>
        <dbReference type="EMBL" id="RWY48079.1"/>
    </source>
</evidence>
<reference evidence="2 3" key="1">
    <citation type="submission" date="2019-01" db="EMBL/GenBank/DDBJ databases">
        <title>Mucilaginibacter antarcticum sp. nov., isolated from antarctic soil.</title>
        <authorList>
            <person name="Yan Y.-Q."/>
            <person name="Du Z.-J."/>
        </authorList>
    </citation>
    <scope>NUCLEOTIDE SEQUENCE [LARGE SCALE GENOMIC DNA]</scope>
    <source>
        <strain evidence="2 3">F01003</strain>
    </source>
</reference>
<feature type="domain" description="Glycosyltransferase 2-like" evidence="1">
    <location>
        <begin position="7"/>
        <end position="136"/>
    </location>
</feature>
<dbReference type="Proteomes" id="UP000286701">
    <property type="component" value="Unassembled WGS sequence"/>
</dbReference>
<dbReference type="InterPro" id="IPR050834">
    <property type="entry name" value="Glycosyltransf_2"/>
</dbReference>
<dbReference type="EMBL" id="SBIW01000012">
    <property type="protein sequence ID" value="RWY48079.1"/>
    <property type="molecule type" value="Genomic_DNA"/>
</dbReference>
<dbReference type="AlphaFoldDB" id="A0A3S4Y5T3"/>
<dbReference type="CDD" id="cd00761">
    <property type="entry name" value="Glyco_tranf_GTA_type"/>
    <property type="match status" value="1"/>
</dbReference>
<dbReference type="PANTHER" id="PTHR43685">
    <property type="entry name" value="GLYCOSYLTRANSFERASE"/>
    <property type="match status" value="1"/>
</dbReference>
<dbReference type="GO" id="GO:0016740">
    <property type="term" value="F:transferase activity"/>
    <property type="evidence" value="ECO:0007669"/>
    <property type="project" value="UniProtKB-KW"/>
</dbReference>
<protein>
    <submittedName>
        <fullName evidence="2">Glycosyltransferase family 2 protein</fullName>
    </submittedName>
</protein>
<dbReference type="PANTHER" id="PTHR43685:SF11">
    <property type="entry name" value="GLYCOSYLTRANSFERASE TAGX-RELATED"/>
    <property type="match status" value="1"/>
</dbReference>
<organism evidence="2 3">
    <name type="scientific">Mucilaginibacter gilvus</name>
    <dbReference type="NCBI Taxonomy" id="2305909"/>
    <lineage>
        <taxon>Bacteria</taxon>
        <taxon>Pseudomonadati</taxon>
        <taxon>Bacteroidota</taxon>
        <taxon>Sphingobacteriia</taxon>
        <taxon>Sphingobacteriales</taxon>
        <taxon>Sphingobacteriaceae</taxon>
        <taxon>Mucilaginibacter</taxon>
    </lineage>
</organism>
<gene>
    <name evidence="2" type="ORF">EPL05_21090</name>
</gene>
<evidence type="ECO:0000259" key="1">
    <source>
        <dbReference type="Pfam" id="PF00535"/>
    </source>
</evidence>
<dbReference type="SUPFAM" id="SSF53448">
    <property type="entry name" value="Nucleotide-diphospho-sugar transferases"/>
    <property type="match status" value="1"/>
</dbReference>